<dbReference type="SMART" id="SM00382">
    <property type="entry name" value="AAA"/>
    <property type="match status" value="1"/>
</dbReference>
<dbReference type="Gene3D" id="3.40.50.300">
    <property type="entry name" value="P-loop containing nucleotide triphosphate hydrolases"/>
    <property type="match status" value="1"/>
</dbReference>
<dbReference type="Proteomes" id="UP001210678">
    <property type="component" value="Unassembled WGS sequence"/>
</dbReference>
<protein>
    <submittedName>
        <fullName evidence="5">ABC transporter ATP-binding protein</fullName>
    </submittedName>
</protein>
<dbReference type="InterPro" id="IPR017911">
    <property type="entry name" value="MacB-like_ATP-bd"/>
</dbReference>
<feature type="domain" description="ABC transporter" evidence="4">
    <location>
        <begin position="7"/>
        <end position="223"/>
    </location>
</feature>
<dbReference type="InterPro" id="IPR027417">
    <property type="entry name" value="P-loop_NTPase"/>
</dbReference>
<dbReference type="InterPro" id="IPR003593">
    <property type="entry name" value="AAA+_ATPase"/>
</dbReference>
<dbReference type="PROSITE" id="PS00211">
    <property type="entry name" value="ABC_TRANSPORTER_1"/>
    <property type="match status" value="1"/>
</dbReference>
<dbReference type="InterPro" id="IPR003439">
    <property type="entry name" value="ABC_transporter-like_ATP-bd"/>
</dbReference>
<dbReference type="RefSeq" id="WP_272136268.1">
    <property type="nucleotide sequence ID" value="NZ_JAQLOI010000001.1"/>
</dbReference>
<dbReference type="PANTHER" id="PTHR24220:SF659">
    <property type="entry name" value="TRANSPORTER, PUTATIVE-RELATED"/>
    <property type="match status" value="1"/>
</dbReference>
<evidence type="ECO:0000259" key="4">
    <source>
        <dbReference type="PROSITE" id="PS50893"/>
    </source>
</evidence>
<gene>
    <name evidence="5" type="ORF">PGX00_11250</name>
</gene>
<dbReference type="PANTHER" id="PTHR24220">
    <property type="entry name" value="IMPORT ATP-BINDING PROTEIN"/>
    <property type="match status" value="1"/>
</dbReference>
<dbReference type="PROSITE" id="PS50893">
    <property type="entry name" value="ABC_TRANSPORTER_2"/>
    <property type="match status" value="1"/>
</dbReference>
<dbReference type="GO" id="GO:0005524">
    <property type="term" value="F:ATP binding"/>
    <property type="evidence" value="ECO:0007669"/>
    <property type="project" value="UniProtKB-KW"/>
</dbReference>
<proteinExistence type="predicted"/>
<evidence type="ECO:0000256" key="3">
    <source>
        <dbReference type="ARBA" id="ARBA00022840"/>
    </source>
</evidence>
<keyword evidence="1" id="KW-0813">Transport</keyword>
<reference evidence="5 6" key="1">
    <citation type="submission" date="2023-01" db="EMBL/GenBank/DDBJ databases">
        <title>Vibrio sp. KJ40-1 sp.nov, isolated from marine algae.</title>
        <authorList>
            <person name="Butt M."/>
            <person name="Kim J.M.J."/>
            <person name="Jeon C.O.C."/>
        </authorList>
    </citation>
    <scope>NUCLEOTIDE SEQUENCE [LARGE SCALE GENOMIC DNA]</scope>
    <source>
        <strain evidence="5 6">KJ40-1</strain>
    </source>
</reference>
<evidence type="ECO:0000256" key="2">
    <source>
        <dbReference type="ARBA" id="ARBA00022741"/>
    </source>
</evidence>
<name>A0ABT4YRL6_9VIBR</name>
<comment type="caution">
    <text evidence="5">The sequence shown here is derived from an EMBL/GenBank/DDBJ whole genome shotgun (WGS) entry which is preliminary data.</text>
</comment>
<dbReference type="InterPro" id="IPR015854">
    <property type="entry name" value="ABC_transpr_LolD-like"/>
</dbReference>
<keyword evidence="3 5" id="KW-0067">ATP-binding</keyword>
<dbReference type="InterPro" id="IPR017871">
    <property type="entry name" value="ABC_transporter-like_CS"/>
</dbReference>
<keyword evidence="2" id="KW-0547">Nucleotide-binding</keyword>
<organism evidence="5 6">
    <name type="scientific">Vibrio algarum</name>
    <dbReference type="NCBI Taxonomy" id="3020714"/>
    <lineage>
        <taxon>Bacteria</taxon>
        <taxon>Pseudomonadati</taxon>
        <taxon>Pseudomonadota</taxon>
        <taxon>Gammaproteobacteria</taxon>
        <taxon>Vibrionales</taxon>
        <taxon>Vibrionaceae</taxon>
        <taxon>Vibrio</taxon>
    </lineage>
</organism>
<evidence type="ECO:0000313" key="5">
    <source>
        <dbReference type="EMBL" id="MDB1124196.1"/>
    </source>
</evidence>
<evidence type="ECO:0000256" key="1">
    <source>
        <dbReference type="ARBA" id="ARBA00022448"/>
    </source>
</evidence>
<accession>A0ABT4YRL6</accession>
<dbReference type="EMBL" id="JAQLOI010000001">
    <property type="protein sequence ID" value="MDB1124196.1"/>
    <property type="molecule type" value="Genomic_DNA"/>
</dbReference>
<dbReference type="Pfam" id="PF00005">
    <property type="entry name" value="ABC_tran"/>
    <property type="match status" value="1"/>
</dbReference>
<sequence>MKKEQIVQLDEITKEFIDGDQRHRVLDNLGLTHFRGDTIALTGASGSGKSTLLNVIAGFEPASSGQLELLGNNTQDWTDRRWSQFRHQNLGVVFQQFNLLTPLNVADNIGFPLQLNNLEWNDWCDHLADRLGLTPLLKRHVENLSGGQQQRVAIARALAHKPELLLADEPTGNLDQTASVEVMQLMCELAAENRTSILLVTHSQTCANFMNRHWHLEHGKINE</sequence>
<dbReference type="CDD" id="cd03255">
    <property type="entry name" value="ABC_MJ0796_LolCDE_FtsE"/>
    <property type="match status" value="1"/>
</dbReference>
<dbReference type="SUPFAM" id="SSF52540">
    <property type="entry name" value="P-loop containing nucleoside triphosphate hydrolases"/>
    <property type="match status" value="1"/>
</dbReference>
<keyword evidence="6" id="KW-1185">Reference proteome</keyword>
<evidence type="ECO:0000313" key="6">
    <source>
        <dbReference type="Proteomes" id="UP001210678"/>
    </source>
</evidence>